<gene>
    <name evidence="2" type="ORF">SAMN04490243_1970</name>
</gene>
<dbReference type="Pfam" id="PF11138">
    <property type="entry name" value="DUF2911"/>
    <property type="match status" value="1"/>
</dbReference>
<protein>
    <recommendedName>
        <fullName evidence="4">DUF2911 domain-containing protein</fullName>
    </recommendedName>
</protein>
<dbReference type="STRING" id="400055.SAMN04490243_1970"/>
<dbReference type="Gene3D" id="1.25.40.10">
    <property type="entry name" value="Tetratricopeptide repeat domain"/>
    <property type="match status" value="1"/>
</dbReference>
<accession>A0A1I6H0J4</accession>
<keyword evidence="1" id="KW-0472">Membrane</keyword>
<dbReference type="InterPro" id="IPR011990">
    <property type="entry name" value="TPR-like_helical_dom_sf"/>
</dbReference>
<keyword evidence="3" id="KW-1185">Reference proteome</keyword>
<organism evidence="2 3">
    <name type="scientific">Robiginitalea myxolifaciens</name>
    <dbReference type="NCBI Taxonomy" id="400055"/>
    <lineage>
        <taxon>Bacteria</taxon>
        <taxon>Pseudomonadati</taxon>
        <taxon>Bacteroidota</taxon>
        <taxon>Flavobacteriia</taxon>
        <taxon>Flavobacteriales</taxon>
        <taxon>Flavobacteriaceae</taxon>
        <taxon>Robiginitalea</taxon>
    </lineage>
</organism>
<dbReference type="InterPro" id="IPR021314">
    <property type="entry name" value="DUF2911"/>
</dbReference>
<dbReference type="AlphaFoldDB" id="A0A1I6H0J4"/>
<sequence>MRHAKTLSASNYDAQVTTCTFNVELILFNKSLTRRPNQDTYLEHLINLKTNIMKKSYLAQVCALLIFCLLFTIPANSQLNLPRGSQAATVTQRIGISDVSITYSRPRVNDREIWGSLVPYGMNNLGFGTATASPWRAGANENTVIHFSEDAQIEGQAIPAGEYGLHMIVNEDDSATIIFSENAGAWGSYFYEPSEDVLRVDVRAEDAPHTEWLQYEFTDISADGATARLRWEEKAIPFRITMEVSDIVMQSIRRELQNQPGFNRQSWEQAANYALNNNGNLEEALGWIDAAIAGQFFSEKNFTNLNIKAQILNRMGRTAEADAVMQEALAMGTVLEIHGYGRQLIAQGRAADALEVFQTNAKQNKNTWPVDLGLARGYSAVGQFDKALKHLKIAEGRAPDVPNRNAIAANIEKLEKGEDIN</sequence>
<evidence type="ECO:0008006" key="4">
    <source>
        <dbReference type="Google" id="ProtNLM"/>
    </source>
</evidence>
<dbReference type="Proteomes" id="UP000199534">
    <property type="component" value="Unassembled WGS sequence"/>
</dbReference>
<evidence type="ECO:0000313" key="3">
    <source>
        <dbReference type="Proteomes" id="UP000199534"/>
    </source>
</evidence>
<evidence type="ECO:0000256" key="1">
    <source>
        <dbReference type="SAM" id="Phobius"/>
    </source>
</evidence>
<keyword evidence="1" id="KW-0812">Transmembrane</keyword>
<reference evidence="2 3" key="1">
    <citation type="submission" date="2016-10" db="EMBL/GenBank/DDBJ databases">
        <authorList>
            <person name="de Groot N.N."/>
        </authorList>
    </citation>
    <scope>NUCLEOTIDE SEQUENCE [LARGE SCALE GENOMIC DNA]</scope>
    <source>
        <strain evidence="2 3">DSM 21019</strain>
    </source>
</reference>
<proteinExistence type="predicted"/>
<evidence type="ECO:0000313" key="2">
    <source>
        <dbReference type="EMBL" id="SFR47781.1"/>
    </source>
</evidence>
<feature type="transmembrane region" description="Helical" evidence="1">
    <location>
        <begin position="57"/>
        <end position="75"/>
    </location>
</feature>
<dbReference type="EMBL" id="FOYQ01000002">
    <property type="protein sequence ID" value="SFR47781.1"/>
    <property type="molecule type" value="Genomic_DNA"/>
</dbReference>
<dbReference type="SUPFAM" id="SSF48452">
    <property type="entry name" value="TPR-like"/>
    <property type="match status" value="1"/>
</dbReference>
<keyword evidence="1" id="KW-1133">Transmembrane helix</keyword>
<name>A0A1I6H0J4_9FLAO</name>